<evidence type="ECO:0000313" key="1">
    <source>
        <dbReference type="EMBL" id="CAJ1938885.1"/>
    </source>
</evidence>
<dbReference type="Proteomes" id="UP001189624">
    <property type="component" value="Chromosome 3"/>
</dbReference>
<keyword evidence="2" id="KW-1185">Reference proteome</keyword>
<sequence>SRLHREPPYLAFDPQHQTPAAIVVAQFLHVSSPSLKPLFSAITALSTSHSS</sequence>
<feature type="non-terminal residue" evidence="1">
    <location>
        <position position="1"/>
    </location>
</feature>
<evidence type="ECO:0000313" key="2">
    <source>
        <dbReference type="Proteomes" id="UP001189624"/>
    </source>
</evidence>
<protein>
    <submittedName>
        <fullName evidence="1">Uncharacterized protein</fullName>
    </submittedName>
</protein>
<accession>A0AA86S1U7</accession>
<proteinExistence type="predicted"/>
<organism evidence="1 2">
    <name type="scientific">Sphenostylis stenocarpa</name>
    <dbReference type="NCBI Taxonomy" id="92480"/>
    <lineage>
        <taxon>Eukaryota</taxon>
        <taxon>Viridiplantae</taxon>
        <taxon>Streptophyta</taxon>
        <taxon>Embryophyta</taxon>
        <taxon>Tracheophyta</taxon>
        <taxon>Spermatophyta</taxon>
        <taxon>Magnoliopsida</taxon>
        <taxon>eudicotyledons</taxon>
        <taxon>Gunneridae</taxon>
        <taxon>Pentapetalae</taxon>
        <taxon>rosids</taxon>
        <taxon>fabids</taxon>
        <taxon>Fabales</taxon>
        <taxon>Fabaceae</taxon>
        <taxon>Papilionoideae</taxon>
        <taxon>50 kb inversion clade</taxon>
        <taxon>NPAAA clade</taxon>
        <taxon>indigoferoid/millettioid clade</taxon>
        <taxon>Phaseoleae</taxon>
        <taxon>Sphenostylis</taxon>
    </lineage>
</organism>
<dbReference type="AlphaFoldDB" id="A0AA86S1U7"/>
<dbReference type="Gramene" id="rna-AYBTSS11_LOCUS8842">
    <property type="protein sequence ID" value="CAJ1938885.1"/>
    <property type="gene ID" value="gene-AYBTSS11_LOCUS8842"/>
</dbReference>
<name>A0AA86S1U7_9FABA</name>
<gene>
    <name evidence="1" type="ORF">AYBTSS11_LOCUS8842</name>
</gene>
<dbReference type="EMBL" id="OY731400">
    <property type="protein sequence ID" value="CAJ1938885.1"/>
    <property type="molecule type" value="Genomic_DNA"/>
</dbReference>
<reference evidence="1" key="1">
    <citation type="submission" date="2023-10" db="EMBL/GenBank/DDBJ databases">
        <authorList>
            <person name="Domelevo Entfellner J.-B."/>
        </authorList>
    </citation>
    <scope>NUCLEOTIDE SEQUENCE</scope>
</reference>